<dbReference type="InterPro" id="IPR017938">
    <property type="entry name" value="Riboflavin_synthase-like_b-brl"/>
</dbReference>
<dbReference type="PANTHER" id="PTHR43314">
    <property type="match status" value="1"/>
</dbReference>
<name>A0A1F6GFA3_9PROT</name>
<dbReference type="InterPro" id="IPR001709">
    <property type="entry name" value="Flavoprot_Pyr_Nucl_cyt_Rdtase"/>
</dbReference>
<keyword evidence="2 6" id="KW-0285">Flavoprotein</keyword>
<feature type="domain" description="FAD-binding FR-type" evidence="8">
    <location>
        <begin position="18"/>
        <end position="147"/>
    </location>
</feature>
<gene>
    <name evidence="9" type="ORF">A2527_03170</name>
</gene>
<feature type="binding site" evidence="7">
    <location>
        <position position="105"/>
    </location>
    <ligand>
        <name>NADP(+)</name>
        <dbReference type="ChEBI" id="CHEBI:58349"/>
    </ligand>
</feature>
<evidence type="ECO:0000313" key="10">
    <source>
        <dbReference type="Proteomes" id="UP000178449"/>
    </source>
</evidence>
<feature type="binding site" evidence="7">
    <location>
        <begin position="259"/>
        <end position="260"/>
    </location>
    <ligand>
        <name>NADP(+)</name>
        <dbReference type="ChEBI" id="CHEBI:58349"/>
    </ligand>
</feature>
<dbReference type="STRING" id="1817772.A2527_03170"/>
<dbReference type="GO" id="GO:0016491">
    <property type="term" value="F:oxidoreductase activity"/>
    <property type="evidence" value="ECO:0007669"/>
    <property type="project" value="UniProtKB-KW"/>
</dbReference>
<dbReference type="PROSITE" id="PS51384">
    <property type="entry name" value="FAD_FR"/>
    <property type="match status" value="1"/>
</dbReference>
<dbReference type="PRINTS" id="PR00371">
    <property type="entry name" value="FPNCR"/>
</dbReference>
<evidence type="ECO:0000256" key="4">
    <source>
        <dbReference type="ARBA" id="ARBA00022857"/>
    </source>
</evidence>
<proteinExistence type="predicted"/>
<keyword evidence="4 6" id="KW-0521">NADP</keyword>
<evidence type="ECO:0000256" key="2">
    <source>
        <dbReference type="ARBA" id="ARBA00022630"/>
    </source>
</evidence>
<accession>A0A1F6GFA3</accession>
<dbReference type="AlphaFoldDB" id="A0A1F6GFA3"/>
<feature type="binding site" evidence="7">
    <location>
        <position position="298"/>
    </location>
    <ligand>
        <name>NADP(+)</name>
        <dbReference type="ChEBI" id="CHEBI:58349"/>
    </ligand>
</feature>
<comment type="cofactor">
    <cofactor evidence="1">
        <name>FAD</name>
        <dbReference type="ChEBI" id="CHEBI:57692"/>
    </cofactor>
</comment>
<evidence type="ECO:0000259" key="8">
    <source>
        <dbReference type="PROSITE" id="PS51384"/>
    </source>
</evidence>
<evidence type="ECO:0000256" key="7">
    <source>
        <dbReference type="PIRSR" id="PIRSR000361-1"/>
    </source>
</evidence>
<dbReference type="InterPro" id="IPR001433">
    <property type="entry name" value="OxRdtase_FAD/NAD-bd"/>
</dbReference>
<organism evidence="9 10">
    <name type="scientific">Candidatus Lambdaproteobacteria bacterium RIFOXYD2_FULL_50_16</name>
    <dbReference type="NCBI Taxonomy" id="1817772"/>
    <lineage>
        <taxon>Bacteria</taxon>
        <taxon>Pseudomonadati</taxon>
        <taxon>Pseudomonadota</taxon>
        <taxon>Candidatus Lambdaproteobacteria</taxon>
    </lineage>
</organism>
<dbReference type="SUPFAM" id="SSF52343">
    <property type="entry name" value="Ferredoxin reductase-like, C-terminal NADP-linked domain"/>
    <property type="match status" value="1"/>
</dbReference>
<reference evidence="9 10" key="1">
    <citation type="journal article" date="2016" name="Nat. Commun.">
        <title>Thousands of microbial genomes shed light on interconnected biogeochemical processes in an aquifer system.</title>
        <authorList>
            <person name="Anantharaman K."/>
            <person name="Brown C.T."/>
            <person name="Hug L.A."/>
            <person name="Sharon I."/>
            <person name="Castelle C.J."/>
            <person name="Probst A.J."/>
            <person name="Thomas B.C."/>
            <person name="Singh A."/>
            <person name="Wilkins M.J."/>
            <person name="Karaoz U."/>
            <person name="Brodie E.L."/>
            <person name="Williams K.H."/>
            <person name="Hubbard S.S."/>
            <person name="Banfield J.F."/>
        </authorList>
    </citation>
    <scope>NUCLEOTIDE SEQUENCE [LARGE SCALE GENOMIC DNA]</scope>
</reference>
<sequence>MEIIEKLVATPGEVYKPSSPFLAEVIETRRLTPAGSADDIRHIVLSIKGSKIQYMEGQSVGIVAPGLREDGKPQKVRLYSIASARCGELGCDLGGHPESVTLCVKRVIYTDPETGKEVRGLASNHLCDAKLGQKLQLTGPTGRKFLLPADDSVPLIMIAAGTGIAPFRAFIKHIYHEKGGWNGSVKLFYGAKTGLETLYMNDESNDIGQYYTEETFAAFKALSRASNQPKTYVQDKIAAQKDQLWPLISTGRFCLYICGLKGIEEGVSKVMSAWAKEEGKDWEQLKEEFEKSGRWNVEVY</sequence>
<dbReference type="Gene3D" id="3.40.50.80">
    <property type="entry name" value="Nucleotide-binding domain of ferredoxin-NADP reductase (FNR) module"/>
    <property type="match status" value="1"/>
</dbReference>
<dbReference type="InterPro" id="IPR039261">
    <property type="entry name" value="FNR_nucleotide-bd"/>
</dbReference>
<dbReference type="PIRSF" id="PIRSF000361">
    <property type="entry name" value="Frd-NADP+_RD"/>
    <property type="match status" value="1"/>
</dbReference>
<evidence type="ECO:0000256" key="3">
    <source>
        <dbReference type="ARBA" id="ARBA00022827"/>
    </source>
</evidence>
<keyword evidence="3 6" id="KW-0274">FAD</keyword>
<evidence type="ECO:0000313" key="9">
    <source>
        <dbReference type="EMBL" id="OGG96769.1"/>
    </source>
</evidence>
<feature type="binding site" evidence="7">
    <location>
        <position position="230"/>
    </location>
    <ligand>
        <name>NADP(+)</name>
        <dbReference type="ChEBI" id="CHEBI:58349"/>
    </ligand>
</feature>
<feature type="binding site" evidence="7">
    <location>
        <position position="162"/>
    </location>
    <ligand>
        <name>NADP(+)</name>
        <dbReference type="ChEBI" id="CHEBI:58349"/>
    </ligand>
</feature>
<feature type="binding site" evidence="7">
    <location>
        <begin position="223"/>
        <end position="224"/>
    </location>
    <ligand>
        <name>NADP(+)</name>
        <dbReference type="ChEBI" id="CHEBI:58349"/>
    </ligand>
</feature>
<dbReference type="EMBL" id="MFNE01000010">
    <property type="protein sequence ID" value="OGG96769.1"/>
    <property type="molecule type" value="Genomic_DNA"/>
</dbReference>
<evidence type="ECO:0000256" key="5">
    <source>
        <dbReference type="ARBA" id="ARBA00023002"/>
    </source>
</evidence>
<dbReference type="Pfam" id="PF00175">
    <property type="entry name" value="NAD_binding_1"/>
    <property type="match status" value="1"/>
</dbReference>
<dbReference type="SUPFAM" id="SSF63380">
    <property type="entry name" value="Riboflavin synthase domain-like"/>
    <property type="match status" value="1"/>
</dbReference>
<comment type="caution">
    <text evidence="9">The sequence shown here is derived from an EMBL/GenBank/DDBJ whole genome shotgun (WGS) entry which is preliminary data.</text>
</comment>
<dbReference type="Proteomes" id="UP000178449">
    <property type="component" value="Unassembled WGS sequence"/>
</dbReference>
<dbReference type="InterPro" id="IPR017927">
    <property type="entry name" value="FAD-bd_FR_type"/>
</dbReference>
<evidence type="ECO:0000256" key="1">
    <source>
        <dbReference type="ARBA" id="ARBA00001974"/>
    </source>
</evidence>
<feature type="binding site" evidence="7">
    <location>
        <position position="80"/>
    </location>
    <ligand>
        <name>NADP(+)</name>
        <dbReference type="ChEBI" id="CHEBI:58349"/>
    </ligand>
</feature>
<evidence type="ECO:0000256" key="6">
    <source>
        <dbReference type="PIRNR" id="PIRNR000361"/>
    </source>
</evidence>
<keyword evidence="5 6" id="KW-0560">Oxidoreductase</keyword>
<dbReference type="Gene3D" id="2.40.30.10">
    <property type="entry name" value="Translation factors"/>
    <property type="match status" value="1"/>
</dbReference>
<protein>
    <recommendedName>
        <fullName evidence="8">FAD-binding FR-type domain-containing protein</fullName>
    </recommendedName>
</protein>
<dbReference type="InterPro" id="IPR015701">
    <property type="entry name" value="FNR"/>
</dbReference>